<evidence type="ECO:0000256" key="1">
    <source>
        <dbReference type="ARBA" id="ARBA00022723"/>
    </source>
</evidence>
<feature type="region of interest" description="Disordered" evidence="5">
    <location>
        <begin position="268"/>
        <end position="297"/>
    </location>
</feature>
<evidence type="ECO:0000256" key="4">
    <source>
        <dbReference type="ARBA" id="ARBA00022833"/>
    </source>
</evidence>
<dbReference type="InterPro" id="IPR052061">
    <property type="entry name" value="PTE-AB_protein"/>
</dbReference>
<evidence type="ECO:0000259" key="6">
    <source>
        <dbReference type="Pfam" id="PF01485"/>
    </source>
</evidence>
<sequence>MPGSQTPPFTPTTPCIRALLAQPNTIIRVPSNRVSKLSTEDSLFADTLQTSRTFPECFIFYCDPARSASRPPSSLPSSTSNDEEEESSRIQEVHFLVRVGDGLNGHPAILHGGIVAALVDEGMGVLQTVNHERAYALSIQREKKAREGKEGSFTAELKIRYRKPVTTPGEVLCTARYVRREGRKEWIEAVIRQGEVEGGGEGDGVVTCAVGEGLFIEPKKKDVKLALAIQRSPRPVPCLRTTLGQAARRLPAPQRATLPKQTMDELARKTNRLQLTDSTNETGGNSKGEQRADKGSDEELAWTLYRQEQEDEKLAAKLENGNTEVMRRFRHFQRQAEFITRDAHVHSDPMAESSAQAAKRAAQKVPPKTAACVAGMEVFAWNELAEAPCGHNYCRGCVSGLFRNATTDESLFPPRCCRQVLSLEKLTPFLDDDLATRFSAKAIEFSTPVRTYCHDARCSAFIPPSSIRGEVARCPECWKRTCTMCKAARHHGDCPQDTALQQVLEVAQGEGACAVINSVTTVDARGKSVAALGSMSDVFTSALRRLQTVIQSHTVRLHRQHSAQSVSNKWRLV</sequence>
<name>A0A3M6ZID6_HORWE</name>
<protein>
    <recommendedName>
        <fullName evidence="10">IBR domain-containing protein</fullName>
    </recommendedName>
</protein>
<keyword evidence="2" id="KW-0863">Zinc-finger</keyword>
<keyword evidence="3" id="KW-0833">Ubl conjugation pathway</keyword>
<proteinExistence type="predicted"/>
<keyword evidence="1" id="KW-0479">Metal-binding</keyword>
<dbReference type="Pfam" id="PF01485">
    <property type="entry name" value="IBR"/>
    <property type="match status" value="1"/>
</dbReference>
<evidence type="ECO:0000259" key="7">
    <source>
        <dbReference type="Pfam" id="PF03061"/>
    </source>
</evidence>
<dbReference type="CDD" id="cd03443">
    <property type="entry name" value="PaaI_thioesterase"/>
    <property type="match status" value="1"/>
</dbReference>
<dbReference type="SUPFAM" id="SSF57850">
    <property type="entry name" value="RING/U-box"/>
    <property type="match status" value="1"/>
</dbReference>
<feature type="compositionally biased region" description="Low complexity" evidence="5">
    <location>
        <begin position="66"/>
        <end position="80"/>
    </location>
</feature>
<feature type="domain" description="IBR" evidence="6">
    <location>
        <begin position="439"/>
        <end position="492"/>
    </location>
</feature>
<evidence type="ECO:0008006" key="10">
    <source>
        <dbReference type="Google" id="ProtNLM"/>
    </source>
</evidence>
<keyword evidence="4" id="KW-0862">Zinc</keyword>
<evidence type="ECO:0000256" key="5">
    <source>
        <dbReference type="SAM" id="MobiDB-lite"/>
    </source>
</evidence>
<dbReference type="Gene3D" id="3.10.129.10">
    <property type="entry name" value="Hotdog Thioesterase"/>
    <property type="match status" value="1"/>
</dbReference>
<feature type="region of interest" description="Disordered" evidence="5">
    <location>
        <begin position="66"/>
        <end position="89"/>
    </location>
</feature>
<organism evidence="8 9">
    <name type="scientific">Hortaea werneckii</name>
    <name type="common">Black yeast</name>
    <name type="synonym">Cladosporium werneckii</name>
    <dbReference type="NCBI Taxonomy" id="91943"/>
    <lineage>
        <taxon>Eukaryota</taxon>
        <taxon>Fungi</taxon>
        <taxon>Dikarya</taxon>
        <taxon>Ascomycota</taxon>
        <taxon>Pezizomycotina</taxon>
        <taxon>Dothideomycetes</taxon>
        <taxon>Dothideomycetidae</taxon>
        <taxon>Mycosphaerellales</taxon>
        <taxon>Teratosphaeriaceae</taxon>
        <taxon>Hortaea</taxon>
    </lineage>
</organism>
<dbReference type="AlphaFoldDB" id="A0A3M6ZID6"/>
<dbReference type="Gene3D" id="3.30.40.10">
    <property type="entry name" value="Zinc/RING finger domain, C3HC4 (zinc finger)"/>
    <property type="match status" value="1"/>
</dbReference>
<dbReference type="CDD" id="cd20335">
    <property type="entry name" value="BRcat_RBR"/>
    <property type="match status" value="1"/>
</dbReference>
<evidence type="ECO:0000256" key="2">
    <source>
        <dbReference type="ARBA" id="ARBA00022771"/>
    </source>
</evidence>
<dbReference type="InterPro" id="IPR029069">
    <property type="entry name" value="HotDog_dom_sf"/>
</dbReference>
<evidence type="ECO:0000313" key="9">
    <source>
        <dbReference type="Proteomes" id="UP000271337"/>
    </source>
</evidence>
<dbReference type="VEuPathDB" id="FungiDB:BTJ68_04218"/>
<comment type="caution">
    <text evidence="8">The sequence shown here is derived from an EMBL/GenBank/DDBJ whole genome shotgun (WGS) entry which is preliminary data.</text>
</comment>
<evidence type="ECO:0000256" key="3">
    <source>
        <dbReference type="ARBA" id="ARBA00022786"/>
    </source>
</evidence>
<dbReference type="Pfam" id="PF03061">
    <property type="entry name" value="4HBT"/>
    <property type="match status" value="1"/>
</dbReference>
<feature type="compositionally biased region" description="Polar residues" evidence="5">
    <location>
        <begin position="272"/>
        <end position="284"/>
    </location>
</feature>
<reference evidence="8 9" key="1">
    <citation type="journal article" date="2018" name="BMC Genomics">
        <title>Genomic evidence for intraspecific hybridization in a clonal and extremely halotolerant yeast.</title>
        <authorList>
            <person name="Gostincar C."/>
            <person name="Stajich J.E."/>
            <person name="Zupancic J."/>
            <person name="Zalar P."/>
            <person name="Gunde-Cimerman N."/>
        </authorList>
    </citation>
    <scope>NUCLEOTIDE SEQUENCE [LARGE SCALE GENOMIC DNA]</scope>
    <source>
        <strain evidence="8 9">EXF-6669</strain>
    </source>
</reference>
<dbReference type="Proteomes" id="UP000271337">
    <property type="component" value="Unassembled WGS sequence"/>
</dbReference>
<dbReference type="OrthoDB" id="9977870at2759"/>
<dbReference type="InterPro" id="IPR013083">
    <property type="entry name" value="Znf_RING/FYVE/PHD"/>
</dbReference>
<dbReference type="InterPro" id="IPR006683">
    <property type="entry name" value="Thioestr_dom"/>
</dbReference>
<feature type="compositionally biased region" description="Basic and acidic residues" evidence="5">
    <location>
        <begin position="288"/>
        <end position="297"/>
    </location>
</feature>
<dbReference type="GO" id="GO:0008270">
    <property type="term" value="F:zinc ion binding"/>
    <property type="evidence" value="ECO:0007669"/>
    <property type="project" value="UniProtKB-KW"/>
</dbReference>
<accession>A0A3M6ZID6</accession>
<feature type="domain" description="Thioesterase" evidence="7">
    <location>
        <begin position="109"/>
        <end position="183"/>
    </location>
</feature>
<gene>
    <name evidence="8" type="ORF">D0867_06988</name>
</gene>
<dbReference type="SUPFAM" id="SSF54637">
    <property type="entry name" value="Thioesterase/thiol ester dehydrase-isomerase"/>
    <property type="match status" value="1"/>
</dbReference>
<dbReference type="PANTHER" id="PTHR47260:SF1">
    <property type="entry name" value="UPF0644 PROTEIN PB2B4.06"/>
    <property type="match status" value="1"/>
</dbReference>
<evidence type="ECO:0000313" key="8">
    <source>
        <dbReference type="EMBL" id="RMY14911.1"/>
    </source>
</evidence>
<dbReference type="PANTHER" id="PTHR47260">
    <property type="entry name" value="UPF0644 PROTEIN PB2B4.06"/>
    <property type="match status" value="1"/>
</dbReference>
<dbReference type="InterPro" id="IPR002867">
    <property type="entry name" value="IBR_dom"/>
</dbReference>
<dbReference type="VEuPathDB" id="FungiDB:BTJ68_04219"/>
<dbReference type="EMBL" id="QWIL01000707">
    <property type="protein sequence ID" value="RMY14911.1"/>
    <property type="molecule type" value="Genomic_DNA"/>
</dbReference>